<sequence>MKAVDLDSLASVSKSADISLADPIRLYILFIDLCGSTDFKTYCLGNQIPDGIWIERQLIYLHRIINIVERFKGSIVKTIGDEVMAYFTEEISSDSVIRCATDSHSLFRDIARYDNKTWQLKSKISIDFGYVYNSNFGLLKEGIIDPIGLVVDRCSRINGESKPDQVLLSSSVFAKLSSESQEKYSKFKELINLKGVGESEIYRLKIE</sequence>
<keyword evidence="3" id="KW-1185">Reference proteome</keyword>
<dbReference type="CDD" id="cd07302">
    <property type="entry name" value="CHD"/>
    <property type="match status" value="1"/>
</dbReference>
<reference evidence="2" key="1">
    <citation type="journal article" date="2019" name="PLoS Negl. Trop. Dis.">
        <title>Revisiting the worldwide diversity of Leptospira species in the environment.</title>
        <authorList>
            <person name="Vincent A.T."/>
            <person name="Schiettekatte O."/>
            <person name="Bourhy P."/>
            <person name="Veyrier F.J."/>
            <person name="Picardeau M."/>
        </authorList>
    </citation>
    <scope>NUCLEOTIDE SEQUENCE [LARGE SCALE GENOMIC DNA]</scope>
    <source>
        <strain evidence="2">201702692</strain>
    </source>
</reference>
<dbReference type="Proteomes" id="UP000298125">
    <property type="component" value="Unassembled WGS sequence"/>
</dbReference>
<gene>
    <name evidence="2" type="ORF">EHQ49_16730</name>
</gene>
<dbReference type="Pfam" id="PF00211">
    <property type="entry name" value="Guanylate_cyc"/>
    <property type="match status" value="1"/>
</dbReference>
<dbReference type="Gene3D" id="3.30.70.1230">
    <property type="entry name" value="Nucleotide cyclase"/>
    <property type="match status" value="1"/>
</dbReference>
<dbReference type="AlphaFoldDB" id="A0A4R9JCW2"/>
<dbReference type="InterPro" id="IPR029787">
    <property type="entry name" value="Nucleotide_cyclase"/>
</dbReference>
<comment type="caution">
    <text evidence="2">The sequence shown here is derived from an EMBL/GenBank/DDBJ whole genome shotgun (WGS) entry which is preliminary data.</text>
</comment>
<dbReference type="GO" id="GO:0004016">
    <property type="term" value="F:adenylate cyclase activity"/>
    <property type="evidence" value="ECO:0007669"/>
    <property type="project" value="UniProtKB-ARBA"/>
</dbReference>
<dbReference type="EMBL" id="RQGA01000016">
    <property type="protein sequence ID" value="TGL35941.1"/>
    <property type="molecule type" value="Genomic_DNA"/>
</dbReference>
<evidence type="ECO:0000259" key="1">
    <source>
        <dbReference type="PROSITE" id="PS50125"/>
    </source>
</evidence>
<protein>
    <submittedName>
        <fullName evidence="2">Adenylate/guanylate cyclase domain-containing protein</fullName>
    </submittedName>
</protein>
<name>A0A4R9JCW2_9LEPT</name>
<dbReference type="InterPro" id="IPR001054">
    <property type="entry name" value="A/G_cyclase"/>
</dbReference>
<dbReference type="GO" id="GO:0035556">
    <property type="term" value="P:intracellular signal transduction"/>
    <property type="evidence" value="ECO:0007669"/>
    <property type="project" value="InterPro"/>
</dbReference>
<dbReference type="GO" id="GO:0009190">
    <property type="term" value="P:cyclic nucleotide biosynthetic process"/>
    <property type="evidence" value="ECO:0007669"/>
    <property type="project" value="InterPro"/>
</dbReference>
<dbReference type="PROSITE" id="PS50125">
    <property type="entry name" value="GUANYLATE_CYCLASE_2"/>
    <property type="match status" value="1"/>
</dbReference>
<accession>A0A4R9JCW2</accession>
<dbReference type="OrthoDB" id="9801841at2"/>
<proteinExistence type="predicted"/>
<evidence type="ECO:0000313" key="3">
    <source>
        <dbReference type="Proteomes" id="UP000298125"/>
    </source>
</evidence>
<feature type="domain" description="Guanylate cyclase" evidence="1">
    <location>
        <begin position="27"/>
        <end position="158"/>
    </location>
</feature>
<dbReference type="SUPFAM" id="SSF55073">
    <property type="entry name" value="Nucleotide cyclase"/>
    <property type="match status" value="1"/>
</dbReference>
<dbReference type="RefSeq" id="WP_135580809.1">
    <property type="nucleotide sequence ID" value="NZ_RQGA01000016.1"/>
</dbReference>
<organism evidence="2 3">
    <name type="scientific">Leptospira perdikensis</name>
    <dbReference type="NCBI Taxonomy" id="2484948"/>
    <lineage>
        <taxon>Bacteria</taxon>
        <taxon>Pseudomonadati</taxon>
        <taxon>Spirochaetota</taxon>
        <taxon>Spirochaetia</taxon>
        <taxon>Leptospirales</taxon>
        <taxon>Leptospiraceae</taxon>
        <taxon>Leptospira</taxon>
    </lineage>
</organism>
<evidence type="ECO:0000313" key="2">
    <source>
        <dbReference type="EMBL" id="TGL35941.1"/>
    </source>
</evidence>